<evidence type="ECO:0000256" key="1">
    <source>
        <dbReference type="PROSITE-ProRule" id="PRU00176"/>
    </source>
</evidence>
<feature type="compositionally biased region" description="Polar residues" evidence="2">
    <location>
        <begin position="23"/>
        <end position="32"/>
    </location>
</feature>
<feature type="domain" description="RRM" evidence="3">
    <location>
        <begin position="97"/>
        <end position="185"/>
    </location>
</feature>
<feature type="region of interest" description="Disordered" evidence="2">
    <location>
        <begin position="23"/>
        <end position="92"/>
    </location>
</feature>
<dbReference type="Gene3D" id="3.30.70.330">
    <property type="match status" value="1"/>
</dbReference>
<dbReference type="PANTHER" id="PTHR48034">
    <property type="entry name" value="TRANSFORMER-2 SEX-DETERMINING PROTEIN-RELATED"/>
    <property type="match status" value="1"/>
</dbReference>
<sequence length="226" mass="26239">FFVCPLFKTTHIRLFRSPLTTVSMRGSVSPTPTGYRRQESPRSRGRSRSRSRSVSPKGSRRRRSSSRDRTRRSGGYNSSYGYRRSRDNLRDNPTPSRCLGVFGLSLNTQERDIYDVFSRYGEVEDVCIVYDNYTGRLLYLPNFLGRSRGFGFLYFRHLSDAKEAKNDAHGLEIDGRPIRVDYSVTERAHSPTPGVYMGRPTRRFGGRRRTPSPRHRYSRSRSRSYN</sequence>
<name>A0A0X3PTJ0_SCHSO</name>
<dbReference type="CDD" id="cd12363">
    <property type="entry name" value="RRM_TRA2"/>
    <property type="match status" value="1"/>
</dbReference>
<evidence type="ECO:0000256" key="2">
    <source>
        <dbReference type="SAM" id="MobiDB-lite"/>
    </source>
</evidence>
<dbReference type="InterPro" id="IPR012677">
    <property type="entry name" value="Nucleotide-bd_a/b_plait_sf"/>
</dbReference>
<accession>A0A0X3PTJ0</accession>
<dbReference type="EMBL" id="GEEE01008306">
    <property type="protein sequence ID" value="JAP54919.1"/>
    <property type="molecule type" value="Transcribed_RNA"/>
</dbReference>
<dbReference type="AlphaFoldDB" id="A0A0X3PTJ0"/>
<gene>
    <name evidence="4" type="primary">TRA2A</name>
    <name evidence="4" type="ORF">TR166019</name>
</gene>
<feature type="region of interest" description="Disordered" evidence="2">
    <location>
        <begin position="189"/>
        <end position="226"/>
    </location>
</feature>
<dbReference type="EMBL" id="GEEE01016460">
    <property type="protein sequence ID" value="JAP46765.1"/>
    <property type="molecule type" value="Transcribed_RNA"/>
</dbReference>
<dbReference type="GO" id="GO:0003723">
    <property type="term" value="F:RNA binding"/>
    <property type="evidence" value="ECO:0007669"/>
    <property type="project" value="UniProtKB-UniRule"/>
</dbReference>
<protein>
    <submittedName>
        <fullName evidence="4">Transformer-2 protein homolog alpha</fullName>
    </submittedName>
</protein>
<feature type="compositionally biased region" description="Basic residues" evidence="2">
    <location>
        <begin position="58"/>
        <end position="72"/>
    </location>
</feature>
<keyword evidence="1" id="KW-0694">RNA-binding</keyword>
<proteinExistence type="predicted"/>
<dbReference type="SUPFAM" id="SSF54928">
    <property type="entry name" value="RNA-binding domain, RBD"/>
    <property type="match status" value="1"/>
</dbReference>
<reference evidence="4" key="1">
    <citation type="submission" date="2016-01" db="EMBL/GenBank/DDBJ databases">
        <title>Reference transcriptome for the parasite Schistocephalus solidus: insights into the molecular evolution of parasitism.</title>
        <authorList>
            <person name="Hebert F.O."/>
            <person name="Grambauer S."/>
            <person name="Barber I."/>
            <person name="Landry C.R."/>
            <person name="Aubin-Horth N."/>
        </authorList>
    </citation>
    <scope>NUCLEOTIDE SEQUENCE</scope>
</reference>
<evidence type="ECO:0000313" key="4">
    <source>
        <dbReference type="EMBL" id="JAP54919.1"/>
    </source>
</evidence>
<dbReference type="Pfam" id="PF00076">
    <property type="entry name" value="RRM_1"/>
    <property type="match status" value="1"/>
</dbReference>
<dbReference type="InterPro" id="IPR050441">
    <property type="entry name" value="RBM"/>
</dbReference>
<organism evidence="4">
    <name type="scientific">Schistocephalus solidus</name>
    <name type="common">Tapeworm</name>
    <dbReference type="NCBI Taxonomy" id="70667"/>
    <lineage>
        <taxon>Eukaryota</taxon>
        <taxon>Metazoa</taxon>
        <taxon>Spiralia</taxon>
        <taxon>Lophotrochozoa</taxon>
        <taxon>Platyhelminthes</taxon>
        <taxon>Cestoda</taxon>
        <taxon>Eucestoda</taxon>
        <taxon>Diphyllobothriidea</taxon>
        <taxon>Diphyllobothriidae</taxon>
        <taxon>Schistocephalus</taxon>
    </lineage>
</organism>
<evidence type="ECO:0000259" key="3">
    <source>
        <dbReference type="PROSITE" id="PS50102"/>
    </source>
</evidence>
<feature type="compositionally biased region" description="Basic residues" evidence="2">
    <location>
        <begin position="200"/>
        <end position="226"/>
    </location>
</feature>
<feature type="non-terminal residue" evidence="4">
    <location>
        <position position="1"/>
    </location>
</feature>
<dbReference type="SMART" id="SM00360">
    <property type="entry name" value="RRM"/>
    <property type="match status" value="1"/>
</dbReference>
<dbReference type="InterPro" id="IPR035979">
    <property type="entry name" value="RBD_domain_sf"/>
</dbReference>
<dbReference type="InterPro" id="IPR000504">
    <property type="entry name" value="RRM_dom"/>
</dbReference>
<dbReference type="PROSITE" id="PS50102">
    <property type="entry name" value="RRM"/>
    <property type="match status" value="1"/>
</dbReference>